<keyword evidence="3" id="KW-1185">Reference proteome</keyword>
<feature type="region of interest" description="Disordered" evidence="1">
    <location>
        <begin position="454"/>
        <end position="475"/>
    </location>
</feature>
<feature type="compositionally biased region" description="Polar residues" evidence="1">
    <location>
        <begin position="313"/>
        <end position="333"/>
    </location>
</feature>
<evidence type="ECO:0000313" key="3">
    <source>
        <dbReference type="Proteomes" id="UP000298030"/>
    </source>
</evidence>
<gene>
    <name evidence="2" type="ORF">FA13DRAFT_1797923</name>
</gene>
<protein>
    <submittedName>
        <fullName evidence="2">Uncharacterized protein</fullName>
    </submittedName>
</protein>
<feature type="compositionally biased region" description="Low complexity" evidence="1">
    <location>
        <begin position="27"/>
        <end position="52"/>
    </location>
</feature>
<feature type="compositionally biased region" description="Basic and acidic residues" evidence="1">
    <location>
        <begin position="96"/>
        <end position="106"/>
    </location>
</feature>
<sequence length="475" mass="52408">MDSEFDWLHYPTKPRIKEEGSDANILPSPSTAPSSLSVTSSSSRRGSSTGPSRRQRPYPSLSDSRRTHSEMSSNSSHPYGTWSGIRSGSGRSQRPPLERPSSDGEHSAYPGSMNSYMNESYMANMTEAQAEYRPPSSNSSLTSSLTGAMGDSSLSTQSRGSRSPPSNASLFTGALPSQDLSWPNNQMNLMPNSSYTGHGNLGFTNMGTPSVNTMQFNDFTGTRNPSPPESLAPPSPPYPQSYAGQFDRGQMMSNRSNVGYGGSSMPSSYPSPADLSLSVDSVDPSQQQVRRLSRRVRELEMELHRSRQALETLRSSVPSSASLPTPPHSSSFSAGWKARTEARKKLFCSLNRAGNALCAWHDSRRERRAFPPRNAPPGYLNCGCTYDEALFEESLSRHGVGSYHPGETVRMDPALRNPLLKLLEKRYNYKDGDFEHDPITEEWLEGESPALWEQKAHSGQIVRRRPDPTKEEHRS</sequence>
<feature type="region of interest" description="Disordered" evidence="1">
    <location>
        <begin position="312"/>
        <end position="334"/>
    </location>
</feature>
<feature type="compositionally biased region" description="Pro residues" evidence="1">
    <location>
        <begin position="225"/>
        <end position="239"/>
    </location>
</feature>
<evidence type="ECO:0000256" key="1">
    <source>
        <dbReference type="SAM" id="MobiDB-lite"/>
    </source>
</evidence>
<dbReference type="Proteomes" id="UP000298030">
    <property type="component" value="Unassembled WGS sequence"/>
</dbReference>
<feature type="compositionally biased region" description="Polar residues" evidence="1">
    <location>
        <begin position="178"/>
        <end position="193"/>
    </location>
</feature>
<dbReference type="AlphaFoldDB" id="A0A4Y7SPQ5"/>
<reference evidence="2 3" key="1">
    <citation type="journal article" date="2019" name="Nat. Ecol. Evol.">
        <title>Megaphylogeny resolves global patterns of mushroom evolution.</title>
        <authorList>
            <person name="Varga T."/>
            <person name="Krizsan K."/>
            <person name="Foldi C."/>
            <person name="Dima B."/>
            <person name="Sanchez-Garcia M."/>
            <person name="Sanchez-Ramirez S."/>
            <person name="Szollosi G.J."/>
            <person name="Szarkandi J.G."/>
            <person name="Papp V."/>
            <person name="Albert L."/>
            <person name="Andreopoulos W."/>
            <person name="Angelini C."/>
            <person name="Antonin V."/>
            <person name="Barry K.W."/>
            <person name="Bougher N.L."/>
            <person name="Buchanan P."/>
            <person name="Buyck B."/>
            <person name="Bense V."/>
            <person name="Catcheside P."/>
            <person name="Chovatia M."/>
            <person name="Cooper J."/>
            <person name="Damon W."/>
            <person name="Desjardin D."/>
            <person name="Finy P."/>
            <person name="Geml J."/>
            <person name="Haridas S."/>
            <person name="Hughes K."/>
            <person name="Justo A."/>
            <person name="Karasinski D."/>
            <person name="Kautmanova I."/>
            <person name="Kiss B."/>
            <person name="Kocsube S."/>
            <person name="Kotiranta H."/>
            <person name="LaButti K.M."/>
            <person name="Lechner B.E."/>
            <person name="Liimatainen K."/>
            <person name="Lipzen A."/>
            <person name="Lukacs Z."/>
            <person name="Mihaltcheva S."/>
            <person name="Morgado L.N."/>
            <person name="Niskanen T."/>
            <person name="Noordeloos M.E."/>
            <person name="Ohm R.A."/>
            <person name="Ortiz-Santana B."/>
            <person name="Ovrebo C."/>
            <person name="Racz N."/>
            <person name="Riley R."/>
            <person name="Savchenko A."/>
            <person name="Shiryaev A."/>
            <person name="Soop K."/>
            <person name="Spirin V."/>
            <person name="Szebenyi C."/>
            <person name="Tomsovsky M."/>
            <person name="Tulloss R.E."/>
            <person name="Uehling J."/>
            <person name="Grigoriev I.V."/>
            <person name="Vagvolgyi C."/>
            <person name="Papp T."/>
            <person name="Martin F.M."/>
            <person name="Miettinen O."/>
            <person name="Hibbett D.S."/>
            <person name="Nagy L.G."/>
        </authorList>
    </citation>
    <scope>NUCLEOTIDE SEQUENCE [LARGE SCALE GENOMIC DNA]</scope>
    <source>
        <strain evidence="2 3">FP101781</strain>
    </source>
</reference>
<dbReference type="STRING" id="71717.A0A4Y7SPQ5"/>
<organism evidence="2 3">
    <name type="scientific">Coprinellus micaceus</name>
    <name type="common">Glistening ink-cap mushroom</name>
    <name type="synonym">Coprinus micaceus</name>
    <dbReference type="NCBI Taxonomy" id="71717"/>
    <lineage>
        <taxon>Eukaryota</taxon>
        <taxon>Fungi</taxon>
        <taxon>Dikarya</taxon>
        <taxon>Basidiomycota</taxon>
        <taxon>Agaricomycotina</taxon>
        <taxon>Agaricomycetes</taxon>
        <taxon>Agaricomycetidae</taxon>
        <taxon>Agaricales</taxon>
        <taxon>Agaricineae</taxon>
        <taxon>Psathyrellaceae</taxon>
        <taxon>Coprinellus</taxon>
    </lineage>
</organism>
<feature type="region of interest" description="Disordered" evidence="1">
    <location>
        <begin position="206"/>
        <end position="288"/>
    </location>
</feature>
<feature type="compositionally biased region" description="Basic and acidic residues" evidence="1">
    <location>
        <begin position="464"/>
        <end position="475"/>
    </location>
</feature>
<feature type="region of interest" description="Disordered" evidence="1">
    <location>
        <begin position="1"/>
        <end position="193"/>
    </location>
</feature>
<evidence type="ECO:0000313" key="2">
    <source>
        <dbReference type="EMBL" id="TEB23604.1"/>
    </source>
</evidence>
<dbReference type="EMBL" id="QPFP01000076">
    <property type="protein sequence ID" value="TEB23604.1"/>
    <property type="molecule type" value="Genomic_DNA"/>
</dbReference>
<comment type="caution">
    <text evidence="2">The sequence shown here is derived from an EMBL/GenBank/DDBJ whole genome shotgun (WGS) entry which is preliminary data.</text>
</comment>
<proteinExistence type="predicted"/>
<accession>A0A4Y7SPQ5</accession>
<name>A0A4Y7SPQ5_COPMI</name>
<feature type="compositionally biased region" description="Low complexity" evidence="1">
    <location>
        <begin position="136"/>
        <end position="163"/>
    </location>
</feature>
<dbReference type="OrthoDB" id="3222060at2759"/>
<feature type="compositionally biased region" description="Low complexity" evidence="1">
    <location>
        <begin position="83"/>
        <end position="94"/>
    </location>
</feature>
<feature type="compositionally biased region" description="Polar residues" evidence="1">
    <location>
        <begin position="206"/>
        <end position="224"/>
    </location>
</feature>
<feature type="compositionally biased region" description="Polar residues" evidence="1">
    <location>
        <begin position="112"/>
        <end position="127"/>
    </location>
</feature>
<feature type="compositionally biased region" description="Low complexity" evidence="1">
    <location>
        <begin position="263"/>
        <end position="288"/>
    </location>
</feature>